<accession>A0A803LDR8</accession>
<sequence>MATMGIRSAMASGARLMAVRSKPSSFSLTPKQLLASSSSNRPISSASRLASMLGMVESQKPLHSAIASARLTSILALDSSCWSCLSLVIALGVVGKWSVCCEDTAWAGVALGLIGLSIGHNILSNRLTMTSFTLASNALKKFRV</sequence>
<dbReference type="AlphaFoldDB" id="A0A803LDR8"/>
<dbReference type="PANTHER" id="PTHR33156">
    <property type="entry name" value="OS02G0230000 PROTEIN"/>
    <property type="match status" value="1"/>
</dbReference>
<keyword evidence="3" id="KW-1185">Reference proteome</keyword>
<organism evidence="2 3">
    <name type="scientific">Chenopodium quinoa</name>
    <name type="common">Quinoa</name>
    <dbReference type="NCBI Taxonomy" id="63459"/>
    <lineage>
        <taxon>Eukaryota</taxon>
        <taxon>Viridiplantae</taxon>
        <taxon>Streptophyta</taxon>
        <taxon>Embryophyta</taxon>
        <taxon>Tracheophyta</taxon>
        <taxon>Spermatophyta</taxon>
        <taxon>Magnoliopsida</taxon>
        <taxon>eudicotyledons</taxon>
        <taxon>Gunneridae</taxon>
        <taxon>Pentapetalae</taxon>
        <taxon>Caryophyllales</taxon>
        <taxon>Chenopodiaceae</taxon>
        <taxon>Chenopodioideae</taxon>
        <taxon>Atripliceae</taxon>
        <taxon>Chenopodium</taxon>
    </lineage>
</organism>
<keyword evidence="1" id="KW-0812">Transmembrane</keyword>
<evidence type="ECO:0000256" key="1">
    <source>
        <dbReference type="SAM" id="Phobius"/>
    </source>
</evidence>
<reference evidence="2" key="1">
    <citation type="journal article" date="2017" name="Nature">
        <title>The genome of Chenopodium quinoa.</title>
        <authorList>
            <person name="Jarvis D.E."/>
            <person name="Ho Y.S."/>
            <person name="Lightfoot D.J."/>
            <person name="Schmoeckel S.M."/>
            <person name="Li B."/>
            <person name="Borm T.J.A."/>
            <person name="Ohyanagi H."/>
            <person name="Mineta K."/>
            <person name="Michell C.T."/>
            <person name="Saber N."/>
            <person name="Kharbatia N.M."/>
            <person name="Rupper R.R."/>
            <person name="Sharp A.R."/>
            <person name="Dally N."/>
            <person name="Boughton B.A."/>
            <person name="Woo Y.H."/>
            <person name="Gao G."/>
            <person name="Schijlen E.G.W.M."/>
            <person name="Guo X."/>
            <person name="Momin A.A."/>
            <person name="Negrao S."/>
            <person name="Al-Babili S."/>
            <person name="Gehring C."/>
            <person name="Roessner U."/>
            <person name="Jung C."/>
            <person name="Murphy K."/>
            <person name="Arold S.T."/>
            <person name="Gojobori T."/>
            <person name="van der Linden C.G."/>
            <person name="van Loo E.N."/>
            <person name="Jellen E.N."/>
            <person name="Maughan P.J."/>
            <person name="Tester M."/>
        </authorList>
    </citation>
    <scope>NUCLEOTIDE SEQUENCE [LARGE SCALE GENOMIC DNA]</scope>
    <source>
        <strain evidence="2">cv. PI 614886</strain>
    </source>
</reference>
<dbReference type="PANTHER" id="PTHR33156:SF37">
    <property type="entry name" value="PROTEIN NUCLEAR FUSION DEFECTIVE 6, CHLOROPLASTIC_MITOCHONDRIAL"/>
    <property type="match status" value="1"/>
</dbReference>
<dbReference type="Gramene" id="AUR62011324-RA">
    <property type="protein sequence ID" value="AUR62011324-RA:cds"/>
    <property type="gene ID" value="AUR62011324"/>
</dbReference>
<feature type="transmembrane region" description="Helical" evidence="1">
    <location>
        <begin position="80"/>
        <end position="99"/>
    </location>
</feature>
<proteinExistence type="predicted"/>
<dbReference type="Proteomes" id="UP000596660">
    <property type="component" value="Unplaced"/>
</dbReference>
<dbReference type="InterPro" id="IPR043459">
    <property type="entry name" value="NFD6/NOXY2-like"/>
</dbReference>
<dbReference type="EnsemblPlants" id="AUR62011324-RA">
    <property type="protein sequence ID" value="AUR62011324-RA:cds"/>
    <property type="gene ID" value="AUR62011324"/>
</dbReference>
<keyword evidence="1" id="KW-0472">Membrane</keyword>
<feature type="transmembrane region" description="Helical" evidence="1">
    <location>
        <begin position="105"/>
        <end position="123"/>
    </location>
</feature>
<reference evidence="2" key="2">
    <citation type="submission" date="2021-03" db="UniProtKB">
        <authorList>
            <consortium name="EnsemblPlants"/>
        </authorList>
    </citation>
    <scope>IDENTIFICATION</scope>
</reference>
<keyword evidence="1" id="KW-1133">Transmembrane helix</keyword>
<name>A0A803LDR8_CHEQI</name>
<protein>
    <submittedName>
        <fullName evidence="2">Uncharacterized protein</fullName>
    </submittedName>
</protein>
<evidence type="ECO:0000313" key="2">
    <source>
        <dbReference type="EnsemblPlants" id="AUR62011324-RA:cds"/>
    </source>
</evidence>
<evidence type="ECO:0000313" key="3">
    <source>
        <dbReference type="Proteomes" id="UP000596660"/>
    </source>
</evidence>